<evidence type="ECO:0000313" key="7">
    <source>
        <dbReference type="Proteomes" id="UP000095003"/>
    </source>
</evidence>
<keyword evidence="3 4" id="KW-0067">ATP-binding</keyword>
<dbReference type="Pfam" id="PF01812">
    <property type="entry name" value="5-FTHF_cyc-lig"/>
    <property type="match status" value="1"/>
</dbReference>
<dbReference type="GO" id="GO:0030272">
    <property type="term" value="F:5-formyltetrahydrofolate cyclo-ligase activity"/>
    <property type="evidence" value="ECO:0007669"/>
    <property type="project" value="UniProtKB-EC"/>
</dbReference>
<dbReference type="GeneID" id="93304179"/>
<evidence type="ECO:0000256" key="3">
    <source>
        <dbReference type="ARBA" id="ARBA00022840"/>
    </source>
</evidence>
<sequence length="197" mass="22587">MLNKKECRKEALCRRSGMTMEERTDAGRRIAGLLFADRAYRNAERILIYASYRDEVPTYEIMEQAWRDGKQVFCPKIEDSPEPETTAGGKKKTMTFYRVFCRDELVKGYQGIPEPGITEGRSWEGSSGKDLILMPGTAFDRERRRLGYGGGFYDQFLQNACSAVKIAVCFNCQVLPELPEEETDVRPDRILTEEGWI</sequence>
<dbReference type="NCBIfam" id="TIGR02727">
    <property type="entry name" value="MTHFS_bact"/>
    <property type="match status" value="1"/>
</dbReference>
<keyword evidence="2 4" id="KW-0547">Nucleotide-binding</keyword>
<feature type="binding site" evidence="4">
    <location>
        <position position="55"/>
    </location>
    <ligand>
        <name>substrate</name>
    </ligand>
</feature>
<dbReference type="PANTHER" id="PTHR23407">
    <property type="entry name" value="ATPASE INHIBITOR/5-FORMYLTETRAHYDROFOLATE CYCLO-LIGASE"/>
    <property type="match status" value="1"/>
</dbReference>
<dbReference type="GO" id="GO:0009396">
    <property type="term" value="P:folic acid-containing compound biosynthetic process"/>
    <property type="evidence" value="ECO:0007669"/>
    <property type="project" value="TreeGrafter"/>
</dbReference>
<dbReference type="Proteomes" id="UP000095003">
    <property type="component" value="Unassembled WGS sequence"/>
</dbReference>
<gene>
    <name evidence="6" type="ORF">BEH84_06199</name>
</gene>
<comment type="cofactor">
    <cofactor evidence="5">
        <name>Mg(2+)</name>
        <dbReference type="ChEBI" id="CHEBI:18420"/>
    </cofactor>
</comment>
<proteinExistence type="inferred from homology"/>
<dbReference type="EC" id="6.3.3.2" evidence="5"/>
<dbReference type="SUPFAM" id="SSF100950">
    <property type="entry name" value="NagB/RpiA/CoA transferase-like"/>
    <property type="match status" value="1"/>
</dbReference>
<feature type="binding site" evidence="4">
    <location>
        <begin position="145"/>
        <end position="153"/>
    </location>
    <ligand>
        <name>ATP</name>
        <dbReference type="ChEBI" id="CHEBI:30616"/>
    </ligand>
</feature>
<organism evidence="6 7">
    <name type="scientific">Eisenbergiella tayi</name>
    <dbReference type="NCBI Taxonomy" id="1432052"/>
    <lineage>
        <taxon>Bacteria</taxon>
        <taxon>Bacillati</taxon>
        <taxon>Bacillota</taxon>
        <taxon>Clostridia</taxon>
        <taxon>Lachnospirales</taxon>
        <taxon>Lachnospiraceae</taxon>
        <taxon>Eisenbergiella</taxon>
    </lineage>
</organism>
<dbReference type="InterPro" id="IPR037171">
    <property type="entry name" value="NagB/RpiA_transferase-like"/>
</dbReference>
<comment type="similarity">
    <text evidence="1 5">Belongs to the 5-formyltetrahydrofolate cyclo-ligase family.</text>
</comment>
<comment type="catalytic activity">
    <reaction evidence="5">
        <text>(6S)-5-formyl-5,6,7,8-tetrahydrofolate + ATP = (6R)-5,10-methenyltetrahydrofolate + ADP + phosphate</text>
        <dbReference type="Rhea" id="RHEA:10488"/>
        <dbReference type="ChEBI" id="CHEBI:30616"/>
        <dbReference type="ChEBI" id="CHEBI:43474"/>
        <dbReference type="ChEBI" id="CHEBI:57455"/>
        <dbReference type="ChEBI" id="CHEBI:57457"/>
        <dbReference type="ChEBI" id="CHEBI:456216"/>
        <dbReference type="EC" id="6.3.3.2"/>
    </reaction>
</comment>
<dbReference type="AlphaFoldDB" id="A0A1E3A1K7"/>
<feature type="binding site" evidence="4">
    <location>
        <begin position="4"/>
        <end position="8"/>
    </location>
    <ligand>
        <name>ATP</name>
        <dbReference type="ChEBI" id="CHEBI:30616"/>
    </ligand>
</feature>
<evidence type="ECO:0000256" key="2">
    <source>
        <dbReference type="ARBA" id="ARBA00022741"/>
    </source>
</evidence>
<dbReference type="GO" id="GO:0005524">
    <property type="term" value="F:ATP binding"/>
    <property type="evidence" value="ECO:0007669"/>
    <property type="project" value="UniProtKB-KW"/>
</dbReference>
<name>A0A1E3A1K7_9FIRM</name>
<evidence type="ECO:0000313" key="6">
    <source>
        <dbReference type="EMBL" id="ODM02644.1"/>
    </source>
</evidence>
<dbReference type="PATRIC" id="fig|1432052.3.peg.6848"/>
<dbReference type="GO" id="GO:0035999">
    <property type="term" value="P:tetrahydrofolate interconversion"/>
    <property type="evidence" value="ECO:0007669"/>
    <property type="project" value="TreeGrafter"/>
</dbReference>
<comment type="caution">
    <text evidence="6">The sequence shown here is derived from an EMBL/GenBank/DDBJ whole genome shotgun (WGS) entry which is preliminary data.</text>
</comment>
<evidence type="ECO:0000256" key="1">
    <source>
        <dbReference type="ARBA" id="ARBA00010638"/>
    </source>
</evidence>
<dbReference type="PIRSF" id="PIRSF006806">
    <property type="entry name" value="FTHF_cligase"/>
    <property type="match status" value="1"/>
</dbReference>
<evidence type="ECO:0000256" key="5">
    <source>
        <dbReference type="RuleBase" id="RU361279"/>
    </source>
</evidence>
<keyword evidence="5" id="KW-0479">Metal-binding</keyword>
<protein>
    <recommendedName>
        <fullName evidence="5">5-formyltetrahydrofolate cyclo-ligase</fullName>
        <ecNumber evidence="5">6.3.3.2</ecNumber>
    </recommendedName>
</protein>
<keyword evidence="5" id="KW-0460">Magnesium</keyword>
<dbReference type="InterPro" id="IPR024185">
    <property type="entry name" value="FTHF_cligase-like_sf"/>
</dbReference>
<dbReference type="PANTHER" id="PTHR23407:SF1">
    <property type="entry name" value="5-FORMYLTETRAHYDROFOLATE CYCLO-LIGASE"/>
    <property type="match status" value="1"/>
</dbReference>
<dbReference type="Gene3D" id="3.40.50.10420">
    <property type="entry name" value="NagB/RpiA/CoA transferase-like"/>
    <property type="match status" value="1"/>
</dbReference>
<reference evidence="6 7" key="1">
    <citation type="submission" date="2016-07" db="EMBL/GenBank/DDBJ databases">
        <title>Characterization of isolates of Eisenbergiella tayi derived from blood cultures, using whole genome sequencing.</title>
        <authorList>
            <person name="Burdz T."/>
            <person name="Wiebe D."/>
            <person name="Huynh C."/>
            <person name="Bernard K."/>
        </authorList>
    </citation>
    <scope>NUCLEOTIDE SEQUENCE [LARGE SCALE GENOMIC DNA]</scope>
    <source>
        <strain evidence="6 7">NML 120489</strain>
    </source>
</reference>
<dbReference type="InterPro" id="IPR002698">
    <property type="entry name" value="FTHF_cligase"/>
</dbReference>
<dbReference type="RefSeq" id="WP_069159465.1">
    <property type="nucleotide sequence ID" value="NZ_DBFYTC010000066.1"/>
</dbReference>
<dbReference type="EMBL" id="MCGI01000009">
    <property type="protein sequence ID" value="ODM02644.1"/>
    <property type="molecule type" value="Genomic_DNA"/>
</dbReference>
<keyword evidence="6" id="KW-0436">Ligase</keyword>
<dbReference type="GO" id="GO:0046872">
    <property type="term" value="F:metal ion binding"/>
    <property type="evidence" value="ECO:0007669"/>
    <property type="project" value="UniProtKB-KW"/>
</dbReference>
<evidence type="ECO:0000256" key="4">
    <source>
        <dbReference type="PIRSR" id="PIRSR006806-1"/>
    </source>
</evidence>
<accession>A0A1E3A1K7</accession>